<name>A0ABN1H1G2_9ACTN</name>
<evidence type="ECO:0000256" key="2">
    <source>
        <dbReference type="SAM" id="Phobius"/>
    </source>
</evidence>
<evidence type="ECO:0000256" key="1">
    <source>
        <dbReference type="SAM" id="MobiDB-lite"/>
    </source>
</evidence>
<dbReference type="Proteomes" id="UP001500957">
    <property type="component" value="Unassembled WGS sequence"/>
</dbReference>
<dbReference type="RefSeq" id="WP_344606557.1">
    <property type="nucleotide sequence ID" value="NZ_BAAAHE010000026.1"/>
</dbReference>
<feature type="chain" id="PRO_5046298163" evidence="3">
    <location>
        <begin position="28"/>
        <end position="474"/>
    </location>
</feature>
<evidence type="ECO:0000313" key="5">
    <source>
        <dbReference type="Proteomes" id="UP001500957"/>
    </source>
</evidence>
<feature type="signal peptide" evidence="3">
    <location>
        <begin position="1"/>
        <end position="27"/>
    </location>
</feature>
<organism evidence="4 5">
    <name type="scientific">Sporichthya brevicatena</name>
    <dbReference type="NCBI Taxonomy" id="171442"/>
    <lineage>
        <taxon>Bacteria</taxon>
        <taxon>Bacillati</taxon>
        <taxon>Actinomycetota</taxon>
        <taxon>Actinomycetes</taxon>
        <taxon>Sporichthyales</taxon>
        <taxon>Sporichthyaceae</taxon>
        <taxon>Sporichthya</taxon>
    </lineage>
</organism>
<proteinExistence type="predicted"/>
<keyword evidence="2" id="KW-1133">Transmembrane helix</keyword>
<feature type="transmembrane region" description="Helical" evidence="2">
    <location>
        <begin position="445"/>
        <end position="464"/>
    </location>
</feature>
<keyword evidence="2" id="KW-0812">Transmembrane</keyword>
<feature type="region of interest" description="Disordered" evidence="1">
    <location>
        <begin position="26"/>
        <end position="45"/>
    </location>
</feature>
<gene>
    <name evidence="4" type="ORF">GCM10009547_32280</name>
</gene>
<keyword evidence="5" id="KW-1185">Reference proteome</keyword>
<keyword evidence="2" id="KW-0472">Membrane</keyword>
<keyword evidence="3" id="KW-0732">Signal</keyword>
<protein>
    <submittedName>
        <fullName evidence="4">Uncharacterized protein</fullName>
    </submittedName>
</protein>
<accession>A0ABN1H1G2</accession>
<sequence>MRASRRIRLGLPLAAAALIAASASGYAGPEKKSGSAKDAPATDAQGQSQAVLARVVPYVGLPGVTTSVGLVTAQVANGTSQASAAAADFGLLGTLAGGAAAGQAPDGLPSLEIPAPISADSEGGEAGTGETVERDPFAAAGAPALPAAAGANDPQAFLGKESASATKNPLAATGTVQGPTLKLPGLFELAGGRSIANATKNGAGSEVVLDKLDLGAGQVVLTGLRWVADQKNKASATSGFSIGSLTVAGQSLPVDSPAELAASLAQANQQLAPLGLVLDAPTNLADAGGGSVAPLVLQIRNPEALVEPTNQASAALAPVVTQLMEAVIAANPDAAAAQIVANALVGGAGGRSGGRLEIGGVSARSALVELEDGLDAATNAIAPLLPSTNSVVPSSTGSAPAVDSVSAGIGDVPASDVPADTNLVPAQSPATQNAALGSSGDTNNGLAVLALALGLAAVVVLALGDRLRMAASAR</sequence>
<reference evidence="4 5" key="1">
    <citation type="journal article" date="2019" name="Int. J. Syst. Evol. Microbiol.">
        <title>The Global Catalogue of Microorganisms (GCM) 10K type strain sequencing project: providing services to taxonomists for standard genome sequencing and annotation.</title>
        <authorList>
            <consortium name="The Broad Institute Genomics Platform"/>
            <consortium name="The Broad Institute Genome Sequencing Center for Infectious Disease"/>
            <person name="Wu L."/>
            <person name="Ma J."/>
        </authorList>
    </citation>
    <scope>NUCLEOTIDE SEQUENCE [LARGE SCALE GENOMIC DNA]</scope>
    <source>
        <strain evidence="4 5">JCM 10671</strain>
    </source>
</reference>
<evidence type="ECO:0000256" key="3">
    <source>
        <dbReference type="SAM" id="SignalP"/>
    </source>
</evidence>
<dbReference type="EMBL" id="BAAAHE010000026">
    <property type="protein sequence ID" value="GAA0626368.1"/>
    <property type="molecule type" value="Genomic_DNA"/>
</dbReference>
<evidence type="ECO:0000313" key="4">
    <source>
        <dbReference type="EMBL" id="GAA0626368.1"/>
    </source>
</evidence>
<comment type="caution">
    <text evidence="4">The sequence shown here is derived from an EMBL/GenBank/DDBJ whole genome shotgun (WGS) entry which is preliminary data.</text>
</comment>
<feature type="region of interest" description="Disordered" evidence="1">
    <location>
        <begin position="106"/>
        <end position="131"/>
    </location>
</feature>